<dbReference type="SUPFAM" id="SSF50129">
    <property type="entry name" value="GroES-like"/>
    <property type="match status" value="1"/>
</dbReference>
<dbReference type="SUPFAM" id="SSF51735">
    <property type="entry name" value="NAD(P)-binding Rossmann-fold domains"/>
    <property type="match status" value="1"/>
</dbReference>
<accession>A0ABR1GKJ4</accession>
<dbReference type="PANTHER" id="PTHR43205:SF42">
    <property type="entry name" value="ALCOHOL DEHYDROGENASE, ZINC-CONTAINING (AFU_ORTHOLOGUE AFUA_7G04530)"/>
    <property type="match status" value="1"/>
</dbReference>
<dbReference type="InterPro" id="IPR045010">
    <property type="entry name" value="MDR_fam"/>
</dbReference>
<dbReference type="Pfam" id="PF00107">
    <property type="entry name" value="ADH_zinc_N"/>
    <property type="match status" value="1"/>
</dbReference>
<dbReference type="Gene3D" id="3.90.180.10">
    <property type="entry name" value="Medium-chain alcohol dehydrogenases, catalytic domain"/>
    <property type="match status" value="1"/>
</dbReference>
<name>A0ABR1GKJ4_9HYPO</name>
<gene>
    <name evidence="3" type="ORF">QQX98_011990</name>
</gene>
<dbReference type="Gene3D" id="3.40.50.720">
    <property type="entry name" value="NAD(P)-binding Rossmann-like Domain"/>
    <property type="match status" value="1"/>
</dbReference>
<protein>
    <recommendedName>
        <fullName evidence="2">Enoyl reductase (ER) domain-containing protein</fullName>
    </recommendedName>
</protein>
<dbReference type="InterPro" id="IPR041694">
    <property type="entry name" value="ADH_N_2"/>
</dbReference>
<dbReference type="InterPro" id="IPR020843">
    <property type="entry name" value="ER"/>
</dbReference>
<keyword evidence="4" id="KW-1185">Reference proteome</keyword>
<sequence length="343" mass="36137">MASSTLQIIIKSRPHGAILPAEVFTTRTLPPLTEIDLSDGEILIETLYLSLDPVMRDWLNANNGIRETTPGDVMTGPLLAGVLASRSPALRPGMLVTGFAPWAGVSVVPATSLEDASFLPAGLPVIDVLGVLGYTGLTAYFAMLRVGRPQAGETVVVSSAAGATGSVAAQLAKIRGARVVAIAGGAAKGKWLKELGVDEVLDYKDEGFEDAFAKAVPDGIDLYFDNVGGRTLELVMENINEFGRIILVGDTSSYNTDKPHGIKASLSLFPLAPKSASVQGFNIFKYLQDAAAARVELAQWLQDGSLQRTQTVIKGGLEAAPQGLADLFEGKNTGKMLVEVKAD</sequence>
<dbReference type="Proteomes" id="UP001498476">
    <property type="component" value="Unassembled WGS sequence"/>
</dbReference>
<reference evidence="3 4" key="1">
    <citation type="journal article" date="2025" name="Microbiol. Resour. Announc.">
        <title>Draft genome sequences for Neonectria magnoliae and Neonectria punicea, canker pathogens of Liriodendron tulipifera and Acer saccharum in West Virginia.</title>
        <authorList>
            <person name="Petronek H.M."/>
            <person name="Kasson M.T."/>
            <person name="Metheny A.M."/>
            <person name="Stauder C.M."/>
            <person name="Lovett B."/>
            <person name="Lynch S.C."/>
            <person name="Garnas J.R."/>
            <person name="Kasson L.R."/>
            <person name="Stajich J.E."/>
        </authorList>
    </citation>
    <scope>NUCLEOTIDE SEQUENCE [LARGE SCALE GENOMIC DNA]</scope>
    <source>
        <strain evidence="3 4">NRRL 64653</strain>
    </source>
</reference>
<evidence type="ECO:0000256" key="1">
    <source>
        <dbReference type="ARBA" id="ARBA00023002"/>
    </source>
</evidence>
<feature type="domain" description="Enoyl reductase (ER)" evidence="2">
    <location>
        <begin position="22"/>
        <end position="338"/>
    </location>
</feature>
<dbReference type="EMBL" id="JAZAVJ010000319">
    <property type="protein sequence ID" value="KAK7398630.1"/>
    <property type="molecule type" value="Genomic_DNA"/>
</dbReference>
<evidence type="ECO:0000313" key="3">
    <source>
        <dbReference type="EMBL" id="KAK7398630.1"/>
    </source>
</evidence>
<organism evidence="3 4">
    <name type="scientific">Neonectria punicea</name>
    <dbReference type="NCBI Taxonomy" id="979145"/>
    <lineage>
        <taxon>Eukaryota</taxon>
        <taxon>Fungi</taxon>
        <taxon>Dikarya</taxon>
        <taxon>Ascomycota</taxon>
        <taxon>Pezizomycotina</taxon>
        <taxon>Sordariomycetes</taxon>
        <taxon>Hypocreomycetidae</taxon>
        <taxon>Hypocreales</taxon>
        <taxon>Nectriaceae</taxon>
        <taxon>Neonectria</taxon>
    </lineage>
</organism>
<dbReference type="Pfam" id="PF16884">
    <property type="entry name" value="ADH_N_2"/>
    <property type="match status" value="1"/>
</dbReference>
<dbReference type="CDD" id="cd05288">
    <property type="entry name" value="PGDH"/>
    <property type="match status" value="1"/>
</dbReference>
<proteinExistence type="predicted"/>
<evidence type="ECO:0000259" key="2">
    <source>
        <dbReference type="SMART" id="SM00829"/>
    </source>
</evidence>
<dbReference type="InterPro" id="IPR013149">
    <property type="entry name" value="ADH-like_C"/>
</dbReference>
<keyword evidence="1" id="KW-0560">Oxidoreductase</keyword>
<comment type="caution">
    <text evidence="3">The sequence shown here is derived from an EMBL/GenBank/DDBJ whole genome shotgun (WGS) entry which is preliminary data.</text>
</comment>
<evidence type="ECO:0000313" key="4">
    <source>
        <dbReference type="Proteomes" id="UP001498476"/>
    </source>
</evidence>
<dbReference type="InterPro" id="IPR036291">
    <property type="entry name" value="NAD(P)-bd_dom_sf"/>
</dbReference>
<dbReference type="PANTHER" id="PTHR43205">
    <property type="entry name" value="PROSTAGLANDIN REDUCTASE"/>
    <property type="match status" value="1"/>
</dbReference>
<dbReference type="SMART" id="SM00829">
    <property type="entry name" value="PKS_ER"/>
    <property type="match status" value="1"/>
</dbReference>
<dbReference type="InterPro" id="IPR011032">
    <property type="entry name" value="GroES-like_sf"/>
</dbReference>